<dbReference type="PANTHER" id="PTHR48104:SF30">
    <property type="entry name" value="METACASPASE-1"/>
    <property type="match status" value="1"/>
</dbReference>
<proteinExistence type="inferred from homology"/>
<evidence type="ECO:0000313" key="7">
    <source>
        <dbReference type="Proteomes" id="UP000290288"/>
    </source>
</evidence>
<keyword evidence="7" id="KW-1185">Reference proteome</keyword>
<evidence type="ECO:0000256" key="1">
    <source>
        <dbReference type="ARBA" id="ARBA00009005"/>
    </source>
</evidence>
<organism evidence="6 7">
    <name type="scientific">Candolleomyces aberdarensis</name>
    <dbReference type="NCBI Taxonomy" id="2316362"/>
    <lineage>
        <taxon>Eukaryota</taxon>
        <taxon>Fungi</taxon>
        <taxon>Dikarya</taxon>
        <taxon>Basidiomycota</taxon>
        <taxon>Agaricomycotina</taxon>
        <taxon>Agaricomycetes</taxon>
        <taxon>Agaricomycetidae</taxon>
        <taxon>Agaricales</taxon>
        <taxon>Agaricineae</taxon>
        <taxon>Psathyrellaceae</taxon>
        <taxon>Candolleomyces</taxon>
    </lineage>
</organism>
<keyword evidence="2" id="KW-0053">Apoptosis</keyword>
<dbReference type="InterPro" id="IPR011600">
    <property type="entry name" value="Pept_C14_caspase"/>
</dbReference>
<evidence type="ECO:0000313" key="6">
    <source>
        <dbReference type="EMBL" id="RXW24459.1"/>
    </source>
</evidence>
<feature type="domain" description="Peptidase C14 caspase" evidence="5">
    <location>
        <begin position="13"/>
        <end position="253"/>
    </location>
</feature>
<dbReference type="InterPro" id="IPR029030">
    <property type="entry name" value="Caspase-like_dom_sf"/>
</dbReference>
<dbReference type="InterPro" id="IPR027417">
    <property type="entry name" value="P-loop_NTPase"/>
</dbReference>
<accession>A0A4Q2DVX6</accession>
<dbReference type="GO" id="GO:0006915">
    <property type="term" value="P:apoptotic process"/>
    <property type="evidence" value="ECO:0007669"/>
    <property type="project" value="UniProtKB-KW"/>
</dbReference>
<sequence length="951" mass="105361">MGLRPNPRPPPLFALIIGIDDYTQETGFDRLKGAVHDADSIRNWLNHDLRIPLSQIEYLQDKAATRKAIIGALGGLSTDWRIRRDDPILIYYAGHGTEAPAPKRWHWDSPKIQMIVPWDFKHPDGPNRVVQAIPDRTLGALLTTIAESKGNNITVIFDSCHSGPGTRSKLYARVRGGPHDADIPADLDDDIVLPSTRKAQVNKVRHHGLESHVLLAACAPHDFAHENRSSGAFTRALLRALHGINPTELTYEDLIGSIENLQTYVSLEHPQEHILHKRLIIAGAGVIHGISNGSKFAIWKSRVELRRRDPLAIVTVDSVRLHESLATLNDVEVDSNSLVALLQENSKPQLLIHVPEAVQSMGCFKNLISENEGRRPLSLIVVKNKALASIGLTYLDECDKIGLEMLNPEEQGQKIRHTIDPVAEDLHGALDHLCHYYYHRDRVNTKPQTTGEDEIPFSSKFTVEVFKLQENGEEIYLPNGPNLNIHGTGVELFVGSHNEENIYGFRVTNHTEFPVFLYLFYFDSSDFSITPIYQPVAVAQTGAEEPLTPSLLGHSSLTVGYGSADGAPRKFAISDENLDLSQGYLRLYVSRQYVDLSTLEKGPISDQIWGISTSEYKSGPAPIWDAITVPVVLKRGEEPASSRLIGSIVYIAPCITLPGSDGESLTLVDLPAVEDENIENHTSVLKAMAAYLGVQYQSGCRFASLVWCYNISKPRFTLIDRENFNLVKDISGPNALKNVVVLTTNWNRDEGTGEGTNVATKPQAIATAVSPFQRYEEAESLLKSLVDGGVEFKRFGTFSDSVAREEILGASVGDPLEWITSMLSKGEEVLQVQSEACETRKLVGTTAGKRLRERFGAEIEKKQEELWTLVDELQKLGVHDTERNAIQEEKEDAEQDILRWRTTLEEIEMVNSAFVSHTLECLHLPADGLTIGVRLGSRDDGSRAGEKTVAG</sequence>
<dbReference type="GO" id="GO:0005737">
    <property type="term" value="C:cytoplasm"/>
    <property type="evidence" value="ECO:0007669"/>
    <property type="project" value="TreeGrafter"/>
</dbReference>
<reference evidence="6 7" key="1">
    <citation type="submission" date="2019-01" db="EMBL/GenBank/DDBJ databases">
        <title>Draft genome sequence of Psathyrella aberdarensis IHI B618.</title>
        <authorList>
            <person name="Buettner E."/>
            <person name="Kellner H."/>
        </authorList>
    </citation>
    <scope>NUCLEOTIDE SEQUENCE [LARGE SCALE GENOMIC DNA]</scope>
    <source>
        <strain evidence="6 7">IHI B618</strain>
    </source>
</reference>
<dbReference type="Gene3D" id="3.40.50.300">
    <property type="entry name" value="P-loop containing nucleotide triphosphate hydrolases"/>
    <property type="match status" value="1"/>
</dbReference>
<name>A0A4Q2DVX6_9AGAR</name>
<dbReference type="OrthoDB" id="3223806at2759"/>
<comment type="caution">
    <text evidence="6">The sequence shown here is derived from an EMBL/GenBank/DDBJ whole genome shotgun (WGS) entry which is preliminary data.</text>
</comment>
<keyword evidence="3" id="KW-0788">Thiol protease</keyword>
<dbReference type="GO" id="GO:0004197">
    <property type="term" value="F:cysteine-type endopeptidase activity"/>
    <property type="evidence" value="ECO:0007669"/>
    <property type="project" value="InterPro"/>
</dbReference>
<keyword evidence="3" id="KW-0378">Hydrolase</keyword>
<dbReference type="SUPFAM" id="SSF52129">
    <property type="entry name" value="Caspase-like"/>
    <property type="match status" value="1"/>
</dbReference>
<dbReference type="Gene3D" id="3.40.50.1460">
    <property type="match status" value="1"/>
</dbReference>
<dbReference type="EMBL" id="SDEE01000019">
    <property type="protein sequence ID" value="RXW24459.1"/>
    <property type="molecule type" value="Genomic_DNA"/>
</dbReference>
<dbReference type="InterPro" id="IPR050452">
    <property type="entry name" value="Metacaspase"/>
</dbReference>
<dbReference type="AlphaFoldDB" id="A0A4Q2DVX6"/>
<evidence type="ECO:0000259" key="5">
    <source>
        <dbReference type="Pfam" id="PF00656"/>
    </source>
</evidence>
<dbReference type="Pfam" id="PF00656">
    <property type="entry name" value="Peptidase_C14"/>
    <property type="match status" value="1"/>
</dbReference>
<evidence type="ECO:0000256" key="3">
    <source>
        <dbReference type="ARBA" id="ARBA00022807"/>
    </source>
</evidence>
<dbReference type="GO" id="GO:0006508">
    <property type="term" value="P:proteolysis"/>
    <property type="evidence" value="ECO:0007669"/>
    <property type="project" value="InterPro"/>
</dbReference>
<protein>
    <recommendedName>
        <fullName evidence="5">Peptidase C14 caspase domain-containing protein</fullName>
    </recommendedName>
</protein>
<evidence type="ECO:0000256" key="4">
    <source>
        <dbReference type="SAM" id="Coils"/>
    </source>
</evidence>
<dbReference type="Proteomes" id="UP000290288">
    <property type="component" value="Unassembled WGS sequence"/>
</dbReference>
<feature type="coiled-coil region" evidence="4">
    <location>
        <begin position="876"/>
        <end position="910"/>
    </location>
</feature>
<gene>
    <name evidence="6" type="ORF">EST38_g1392</name>
</gene>
<keyword evidence="4" id="KW-0175">Coiled coil</keyword>
<evidence type="ECO:0000256" key="2">
    <source>
        <dbReference type="ARBA" id="ARBA00022703"/>
    </source>
</evidence>
<comment type="similarity">
    <text evidence="1">Belongs to the peptidase C14B family.</text>
</comment>
<dbReference type="PANTHER" id="PTHR48104">
    <property type="entry name" value="METACASPASE-4"/>
    <property type="match status" value="1"/>
</dbReference>
<keyword evidence="3" id="KW-0645">Protease</keyword>